<dbReference type="RefSeq" id="XP_031868655.1">
    <property type="nucleotide sequence ID" value="XM_032015234.1"/>
</dbReference>
<dbReference type="CDD" id="cd12148">
    <property type="entry name" value="fungal_TF_MHR"/>
    <property type="match status" value="1"/>
</dbReference>
<dbReference type="GO" id="GO:0008270">
    <property type="term" value="F:zinc ion binding"/>
    <property type="evidence" value="ECO:0007669"/>
    <property type="project" value="InterPro"/>
</dbReference>
<keyword evidence="2" id="KW-0539">Nucleus</keyword>
<dbReference type="GO" id="GO:0003677">
    <property type="term" value="F:DNA binding"/>
    <property type="evidence" value="ECO:0007669"/>
    <property type="project" value="InterPro"/>
</dbReference>
<comment type="caution">
    <text evidence="5">The sequence shown here is derived from an EMBL/GenBank/DDBJ whole genome shotgun (WGS) entry which is preliminary data.</text>
</comment>
<gene>
    <name evidence="5" type="ORF">BP5553_06611</name>
</gene>
<proteinExistence type="predicted"/>
<evidence type="ECO:0000313" key="6">
    <source>
        <dbReference type="Proteomes" id="UP000254866"/>
    </source>
</evidence>
<dbReference type="AlphaFoldDB" id="A0A370TKE3"/>
<evidence type="ECO:0000256" key="1">
    <source>
        <dbReference type="ARBA" id="ARBA00004123"/>
    </source>
</evidence>
<accession>A0A370TKE3</accession>
<dbReference type="PANTHER" id="PTHR31001">
    <property type="entry name" value="UNCHARACTERIZED TRANSCRIPTIONAL REGULATORY PROTEIN"/>
    <property type="match status" value="1"/>
</dbReference>
<dbReference type="EMBL" id="NPIC01000005">
    <property type="protein sequence ID" value="RDL35999.1"/>
    <property type="molecule type" value="Genomic_DNA"/>
</dbReference>
<feature type="region of interest" description="Disordered" evidence="3">
    <location>
        <begin position="30"/>
        <end position="90"/>
    </location>
</feature>
<feature type="region of interest" description="Disordered" evidence="3">
    <location>
        <begin position="365"/>
        <end position="391"/>
    </location>
</feature>
<organism evidence="5 6">
    <name type="scientific">Venustampulla echinocandica</name>
    <dbReference type="NCBI Taxonomy" id="2656787"/>
    <lineage>
        <taxon>Eukaryota</taxon>
        <taxon>Fungi</taxon>
        <taxon>Dikarya</taxon>
        <taxon>Ascomycota</taxon>
        <taxon>Pezizomycotina</taxon>
        <taxon>Leotiomycetes</taxon>
        <taxon>Helotiales</taxon>
        <taxon>Pleuroascaceae</taxon>
        <taxon>Venustampulla</taxon>
    </lineage>
</organism>
<dbReference type="OrthoDB" id="4934715at2759"/>
<dbReference type="Pfam" id="PF04082">
    <property type="entry name" value="Fungal_trans"/>
    <property type="match status" value="1"/>
</dbReference>
<feature type="domain" description="Xylanolytic transcriptional activator regulatory" evidence="4">
    <location>
        <begin position="301"/>
        <end position="375"/>
    </location>
</feature>
<dbReference type="PANTHER" id="PTHR31001:SF74">
    <property type="entry name" value="ZN(II)2CYS6 TRANSCRIPTION FACTOR (EUROFUNG)"/>
    <property type="match status" value="1"/>
</dbReference>
<evidence type="ECO:0000256" key="3">
    <source>
        <dbReference type="SAM" id="MobiDB-lite"/>
    </source>
</evidence>
<dbReference type="GO" id="GO:0006351">
    <property type="term" value="P:DNA-templated transcription"/>
    <property type="evidence" value="ECO:0007669"/>
    <property type="project" value="InterPro"/>
</dbReference>
<dbReference type="STRING" id="2656787.A0A370TKE3"/>
<dbReference type="SMART" id="SM00906">
    <property type="entry name" value="Fungal_trans"/>
    <property type="match status" value="1"/>
</dbReference>
<sequence>MLPGRPHSTQVQDRINRLENLVVSLMQQTVPTPHKSPSDPGYPTDLPPIPPDNGPRGDLSLPASGNDSERPRAASTEQVQHEVSPFPPDYGSIRIRESSVSYVSSAHWAAVLDSIAELRDHFEQEDESNTITSDTVQLQANFPSPQLLYSGCPMHVTPASILESLPPRPVVDRLVSRYFNVLDMTSGVPHSGKFLREYEEFWKCPQAVPIMWVGLLLGMMCLSTQFQQFFLAPANTLLVSGRSPQPSQAPENYMAVDMLRERIIQCLILGHYTNGGPYVMETLILYFMVEVFPSKDTEPGIRVLVANIVQIAIQMGYHRDAKHFPNISPFAGEMRRRIWALIVQLDFTISSQMGLPRLVKESQTDVAEPRNLADSDFNEDTAELPPSRPETEVTPTLYTLAKLRLLSVGVEVADVATEPRPYSYSHVLKLDKQIDDARDALPPSMKWEGLASSLNVPSQVIIQRIWLEVCVQRLKIALHKKFLVASRLQQQYAYSRSTCRAAAIKILELQHLVDEETQLDGRLYQSRWRVTSAFIHDFLLATSILCFYLQVHAEDQREQHISSGDTKATPVGIDKIKQLLGASLIIWLRESDASREARKAAAALRYVLGDSEANSDPFRSTRVLSGPYPRPVVAPYFPGFSDLMLGYDFPGQGLEPTYEELSWLNNDVEPWARETSFQQMNPSS</sequence>
<comment type="subcellular location">
    <subcellularLocation>
        <location evidence="1">Nucleus</location>
    </subcellularLocation>
</comment>
<dbReference type="InterPro" id="IPR007219">
    <property type="entry name" value="XnlR_reg_dom"/>
</dbReference>
<evidence type="ECO:0000313" key="5">
    <source>
        <dbReference type="EMBL" id="RDL35999.1"/>
    </source>
</evidence>
<name>A0A370TKE3_9HELO</name>
<reference evidence="5 6" key="1">
    <citation type="journal article" date="2018" name="IMA Fungus">
        <title>IMA Genome-F 9: Draft genome sequence of Annulohypoxylon stygium, Aspergillus mulundensis, Berkeleyomyces basicola (syn. Thielaviopsis basicola), Ceratocystis smalleyi, two Cercospora beticola strains, Coleophoma cylindrospora, Fusarium fracticaudum, Phialophora cf. hyalina, and Morchella septimelata.</title>
        <authorList>
            <person name="Wingfield B.D."/>
            <person name="Bills G.F."/>
            <person name="Dong Y."/>
            <person name="Huang W."/>
            <person name="Nel W.J."/>
            <person name="Swalarsk-Parry B.S."/>
            <person name="Vaghefi N."/>
            <person name="Wilken P.M."/>
            <person name="An Z."/>
            <person name="de Beer Z.W."/>
            <person name="De Vos L."/>
            <person name="Chen L."/>
            <person name="Duong T.A."/>
            <person name="Gao Y."/>
            <person name="Hammerbacher A."/>
            <person name="Kikkert J.R."/>
            <person name="Li Y."/>
            <person name="Li H."/>
            <person name="Li K."/>
            <person name="Li Q."/>
            <person name="Liu X."/>
            <person name="Ma X."/>
            <person name="Naidoo K."/>
            <person name="Pethybridge S.J."/>
            <person name="Sun J."/>
            <person name="Steenkamp E.T."/>
            <person name="van der Nest M.A."/>
            <person name="van Wyk S."/>
            <person name="Wingfield M.J."/>
            <person name="Xiong C."/>
            <person name="Yue Q."/>
            <person name="Zhang X."/>
        </authorList>
    </citation>
    <scope>NUCLEOTIDE SEQUENCE [LARGE SCALE GENOMIC DNA]</scope>
    <source>
        <strain evidence="5 6">BP 5553</strain>
    </source>
</reference>
<dbReference type="Proteomes" id="UP000254866">
    <property type="component" value="Unassembled WGS sequence"/>
</dbReference>
<evidence type="ECO:0000259" key="4">
    <source>
        <dbReference type="SMART" id="SM00906"/>
    </source>
</evidence>
<evidence type="ECO:0000256" key="2">
    <source>
        <dbReference type="ARBA" id="ARBA00023242"/>
    </source>
</evidence>
<dbReference type="InterPro" id="IPR050613">
    <property type="entry name" value="Sec_Metabolite_Reg"/>
</dbReference>
<dbReference type="GO" id="GO:0005634">
    <property type="term" value="C:nucleus"/>
    <property type="evidence" value="ECO:0007669"/>
    <property type="project" value="UniProtKB-SubCell"/>
</dbReference>
<dbReference type="GeneID" id="43599460"/>
<keyword evidence="6" id="KW-1185">Reference proteome</keyword>
<protein>
    <submittedName>
        <fullName evidence="5">Fungal-specific transcription factor protein</fullName>
    </submittedName>
</protein>